<comment type="caution">
    <text evidence="1">The sequence shown here is derived from an EMBL/GenBank/DDBJ whole genome shotgun (WGS) entry which is preliminary data.</text>
</comment>
<reference evidence="1" key="1">
    <citation type="submission" date="2023-08" db="EMBL/GenBank/DDBJ databases">
        <authorList>
            <person name="Chen Y."/>
            <person name="Shah S."/>
            <person name="Dougan E. K."/>
            <person name="Thang M."/>
            <person name="Chan C."/>
        </authorList>
    </citation>
    <scope>NUCLEOTIDE SEQUENCE</scope>
</reference>
<sequence length="127" mass="13834">MAAVGQEADTLDAEDANPVAKLELVPQAFTGAEDGTEVQLLVRVEGQVYRTSGQRIRAGKAVWLDEHHFTFEAFTWRASLEVQALSLTGGQVLGSTSLEFLSLTPGRWHVLKEKLCGSGRSWSYGPT</sequence>
<protein>
    <submittedName>
        <fullName evidence="1">Uncharacterized protein</fullName>
    </submittedName>
</protein>
<evidence type="ECO:0000313" key="2">
    <source>
        <dbReference type="Proteomes" id="UP001178507"/>
    </source>
</evidence>
<dbReference type="AlphaFoldDB" id="A0AA36HQB6"/>
<proteinExistence type="predicted"/>
<name>A0AA36HQB6_9DINO</name>
<dbReference type="Proteomes" id="UP001178507">
    <property type="component" value="Unassembled WGS sequence"/>
</dbReference>
<accession>A0AA36HQB6</accession>
<organism evidence="1 2">
    <name type="scientific">Effrenium voratum</name>
    <dbReference type="NCBI Taxonomy" id="2562239"/>
    <lineage>
        <taxon>Eukaryota</taxon>
        <taxon>Sar</taxon>
        <taxon>Alveolata</taxon>
        <taxon>Dinophyceae</taxon>
        <taxon>Suessiales</taxon>
        <taxon>Symbiodiniaceae</taxon>
        <taxon>Effrenium</taxon>
    </lineage>
</organism>
<keyword evidence="2" id="KW-1185">Reference proteome</keyword>
<evidence type="ECO:0000313" key="1">
    <source>
        <dbReference type="EMBL" id="CAJ1373370.1"/>
    </source>
</evidence>
<dbReference type="EMBL" id="CAUJNA010000191">
    <property type="protein sequence ID" value="CAJ1373370.1"/>
    <property type="molecule type" value="Genomic_DNA"/>
</dbReference>
<gene>
    <name evidence="1" type="ORF">EVOR1521_LOCUS3204</name>
</gene>